<evidence type="ECO:0000313" key="2">
    <source>
        <dbReference type="Proteomes" id="UP001264980"/>
    </source>
</evidence>
<keyword evidence="2" id="KW-1185">Reference proteome</keyword>
<comment type="caution">
    <text evidence="1">The sequence shown here is derived from an EMBL/GenBank/DDBJ whole genome shotgun (WGS) entry which is preliminary data.</text>
</comment>
<reference evidence="1 2" key="1">
    <citation type="submission" date="2023-07" db="EMBL/GenBank/DDBJ databases">
        <title>Sorghum-associated microbial communities from plants grown in Nebraska, USA.</title>
        <authorList>
            <person name="Schachtman D."/>
        </authorList>
    </citation>
    <scope>NUCLEOTIDE SEQUENCE [LARGE SCALE GENOMIC DNA]</scope>
    <source>
        <strain evidence="1 2">BE57</strain>
    </source>
</reference>
<sequence>MKKSLLLFVILVAVLCCKSHRDKDSENTLEAGNYLLVDSERYLLDSLSVTYQNVPEGRSYQLMAINRSSGVFVAVQYLILNTNQDFLAGEFAYKNSKDLKNLQRNHFYNIVVRCKVSNGAMVLLDGLGGAVIEGGAVKVAQDGKAFYLLVACTINERKVMFRYEGTIKSEEFDW</sequence>
<evidence type="ECO:0008006" key="3">
    <source>
        <dbReference type="Google" id="ProtNLM"/>
    </source>
</evidence>
<name>A0ABU1QRX8_9BACT</name>
<organism evidence="1 2">
    <name type="scientific">Dyadobacter fermentans</name>
    <dbReference type="NCBI Taxonomy" id="94254"/>
    <lineage>
        <taxon>Bacteria</taxon>
        <taxon>Pseudomonadati</taxon>
        <taxon>Bacteroidota</taxon>
        <taxon>Cytophagia</taxon>
        <taxon>Cytophagales</taxon>
        <taxon>Spirosomataceae</taxon>
        <taxon>Dyadobacter</taxon>
    </lineage>
</organism>
<gene>
    <name evidence="1" type="ORF">J2W84_000931</name>
</gene>
<protein>
    <recommendedName>
        <fullName evidence="3">Lipoprotein</fullName>
    </recommendedName>
</protein>
<evidence type="ECO:0000313" key="1">
    <source>
        <dbReference type="EMBL" id="MDR6803894.1"/>
    </source>
</evidence>
<accession>A0ABU1QRX8</accession>
<proteinExistence type="predicted"/>
<dbReference type="Proteomes" id="UP001264980">
    <property type="component" value="Unassembled WGS sequence"/>
</dbReference>
<dbReference type="EMBL" id="JAVDTI010000001">
    <property type="protein sequence ID" value="MDR6803894.1"/>
    <property type="molecule type" value="Genomic_DNA"/>
</dbReference>
<dbReference type="RefSeq" id="WP_309981279.1">
    <property type="nucleotide sequence ID" value="NZ_JAVDTI010000001.1"/>
</dbReference>